<name>A0A9R0R308_TRITD</name>
<dbReference type="Proteomes" id="UP000324705">
    <property type="component" value="Chromosome 1B"/>
</dbReference>
<dbReference type="GO" id="GO:0005319">
    <property type="term" value="F:lipid transporter activity"/>
    <property type="evidence" value="ECO:0007669"/>
    <property type="project" value="TreeGrafter"/>
</dbReference>
<keyword evidence="3" id="KW-0813">Transport</keyword>
<comment type="subcellular location">
    <subcellularLocation>
        <location evidence="1">Membrane</location>
        <topology evidence="1">Multi-pass membrane protein</topology>
    </subcellularLocation>
</comment>
<feature type="transmembrane region" description="Helical" evidence="9">
    <location>
        <begin position="305"/>
        <end position="326"/>
    </location>
</feature>
<dbReference type="PROSITE" id="PS00211">
    <property type="entry name" value="ABC_TRANSPORTER_1"/>
    <property type="match status" value="1"/>
</dbReference>
<dbReference type="GO" id="GO:0005524">
    <property type="term" value="F:ATP binding"/>
    <property type="evidence" value="ECO:0007669"/>
    <property type="project" value="UniProtKB-KW"/>
</dbReference>
<organism evidence="11 12">
    <name type="scientific">Triticum turgidum subsp. durum</name>
    <name type="common">Durum wheat</name>
    <name type="synonym">Triticum durum</name>
    <dbReference type="NCBI Taxonomy" id="4567"/>
    <lineage>
        <taxon>Eukaryota</taxon>
        <taxon>Viridiplantae</taxon>
        <taxon>Streptophyta</taxon>
        <taxon>Embryophyta</taxon>
        <taxon>Tracheophyta</taxon>
        <taxon>Spermatophyta</taxon>
        <taxon>Magnoliopsida</taxon>
        <taxon>Liliopsida</taxon>
        <taxon>Poales</taxon>
        <taxon>Poaceae</taxon>
        <taxon>BOP clade</taxon>
        <taxon>Pooideae</taxon>
        <taxon>Triticodae</taxon>
        <taxon>Triticeae</taxon>
        <taxon>Triticinae</taxon>
        <taxon>Triticum</taxon>
    </lineage>
</organism>
<evidence type="ECO:0000313" key="11">
    <source>
        <dbReference type="EMBL" id="VAH21373.1"/>
    </source>
</evidence>
<gene>
    <name evidence="11" type="ORF">TRITD_1Bv1G188810</name>
</gene>
<keyword evidence="7 9" id="KW-1133">Transmembrane helix</keyword>
<dbReference type="Gramene" id="TRITD1Bv1G188810.2">
    <property type="protein sequence ID" value="TRITD1Bv1G188810.2"/>
    <property type="gene ID" value="TRITD1Bv1G188810"/>
</dbReference>
<dbReference type="PROSITE" id="PS50893">
    <property type="entry name" value="ABC_TRANSPORTER_2"/>
    <property type="match status" value="1"/>
</dbReference>
<dbReference type="Pfam" id="PF25158">
    <property type="entry name" value="ABCA11_C"/>
    <property type="match status" value="1"/>
</dbReference>
<evidence type="ECO:0000256" key="5">
    <source>
        <dbReference type="ARBA" id="ARBA00022741"/>
    </source>
</evidence>
<keyword evidence="4 9" id="KW-0812">Transmembrane</keyword>
<feature type="transmembrane region" description="Helical" evidence="9">
    <location>
        <begin position="421"/>
        <end position="439"/>
    </location>
</feature>
<dbReference type="InterPro" id="IPR027417">
    <property type="entry name" value="P-loop_NTPase"/>
</dbReference>
<accession>A0A9R0R308</accession>
<sequence>MELLSGPALAWQQYRSLLRKNAALAWRHRRSSALQLLSSLLFIFLIFCIDRAVRSRFSYTTAYQNVRDPKALVAPPIPPCEDKFFVKTPCYDFLWSGGTSARVPALVDAIRRNNPGRPIPAEKVLGFTTPDEVDAWLFANPMRCPGALHFQDINATQMSYGIQTNSTPVARRGTYEDPTFKFQIPLQVAAEREMARLILGDPNFSWTVGFKEFAHPATETFSTIAQAGPTFFLAIAMFGFVFQISALVTEKELKLRQAMSIMGLYESAYWLSWLTWEALLTLISALFTVLFGMMFQFDFFLNNSFGILFILFFLFQLNMLGFAFMISTFVAKAASATTVGFAIFIIGFLTQLVTTFGFPYSNTYEAYYRTIWSFFPPNVFAQALNILGKATATPEDKGISWNQRKTCQSFETDCVITVDDIYIWLISTFFLWFILAIYFDNIIPNVNGVRKSVFYFLTPSYWTGKGGKMREGGLCSCFGSNRPADDASPTDEDVLTEENLVKEQAAGNEVDPGVAVQIRGLRKTYPGSFNMGCCKCRTTKPFHSVKGLWVNLEKDQLFCLLGPNGAGKTTTISCLTGITPITGGDALIYGHSVRSTAGMSNIRRMIGVCPQFDILWDALTAKEHMELFASIKGLPSSTIKSVAEQSLAQVKLSQAANVRAGSYSGGMKRRLSVAIALIGDPKLVFLDEPTTGMDPITRRHVWDIIEEAKKGRAIVLTTHSMEEADILSDRIAIMAKGRLRCIGTSIRLKSKFGTGYIANVNFSGNGHTQSPNINGDAEAPVNPNIESVKSFFKERLDVDPKEESRTFLTFVIPHEKEPLLTRFFGELQDREREFGISDIQLGLTTLEEVFLNIAKQAELESSTAEGTLVTLNLSSGASIQVDRLLRETKAKARHANKVWLLTDQLLRRDIWCHIHSLMPLRDAARAACVSRAFKFSWRCYPKLTFSEETLGLDGHVNRNADARAFTTKVDHILEKHSGVGIKTLELLGALDYNAKDRWYLDKWLQMAITPVLEELWLYLSSVNNKLNYLEVLYCKNLRIIENKAPNLTHFTLVECKSLQVQLSHLASSQMKSVCMDCPGVIGYIRAKLASSMPNLQSLLIYSSEVWEPRMEHVSASTDLSEPREMPGHNHGKLKNVRIDGFYSTKSLIELACHIVHIATSLESLILDTRDRPREIFYFGTRRENILKSRRALVAIQTYIRPKVPSTVQFLVLEPCN</sequence>
<dbReference type="PANTHER" id="PTHR19229">
    <property type="entry name" value="ATP-BINDING CASSETTE TRANSPORTER SUBFAMILY A ABCA"/>
    <property type="match status" value="1"/>
</dbReference>
<dbReference type="InterPro" id="IPR056788">
    <property type="entry name" value="ABCA2/9/11_C"/>
</dbReference>
<evidence type="ECO:0000256" key="4">
    <source>
        <dbReference type="ARBA" id="ARBA00022692"/>
    </source>
</evidence>
<dbReference type="InterPro" id="IPR003439">
    <property type="entry name" value="ABC_transporter-like_ATP-bd"/>
</dbReference>
<keyword evidence="6" id="KW-0067">ATP-binding</keyword>
<dbReference type="GO" id="GO:0140359">
    <property type="term" value="F:ABC-type transporter activity"/>
    <property type="evidence" value="ECO:0007669"/>
    <property type="project" value="InterPro"/>
</dbReference>
<dbReference type="FunFam" id="3.40.50.300:FF:000665">
    <property type="entry name" value="ABC transporter A family member 2"/>
    <property type="match status" value="1"/>
</dbReference>
<feature type="transmembrane region" description="Helical" evidence="9">
    <location>
        <begin position="338"/>
        <end position="360"/>
    </location>
</feature>
<dbReference type="PANTHER" id="PTHR19229:SF205">
    <property type="entry name" value="ABC TRANSPORTER A FAMILY MEMBER 1-RELATED"/>
    <property type="match status" value="1"/>
</dbReference>
<dbReference type="GO" id="GO:0016887">
    <property type="term" value="F:ATP hydrolysis activity"/>
    <property type="evidence" value="ECO:0007669"/>
    <property type="project" value="InterPro"/>
</dbReference>
<keyword evidence="8 9" id="KW-0472">Membrane</keyword>
<dbReference type="SUPFAM" id="SSF52540">
    <property type="entry name" value="P-loop containing nucleoside triphosphate hydrolases"/>
    <property type="match status" value="1"/>
</dbReference>
<keyword evidence="5" id="KW-0547">Nucleotide-binding</keyword>
<dbReference type="SMART" id="SM00382">
    <property type="entry name" value="AAA"/>
    <property type="match status" value="1"/>
</dbReference>
<dbReference type="CDD" id="cd03263">
    <property type="entry name" value="ABC_subfamily_A"/>
    <property type="match status" value="1"/>
</dbReference>
<dbReference type="Pfam" id="PF23622">
    <property type="entry name" value="LRR_At1g61320_AtMIF1"/>
    <property type="match status" value="2"/>
</dbReference>
<evidence type="ECO:0000256" key="9">
    <source>
        <dbReference type="SAM" id="Phobius"/>
    </source>
</evidence>
<feature type="transmembrane region" description="Helical" evidence="9">
    <location>
        <begin position="230"/>
        <end position="248"/>
    </location>
</feature>
<evidence type="ECO:0000256" key="1">
    <source>
        <dbReference type="ARBA" id="ARBA00004141"/>
    </source>
</evidence>
<evidence type="ECO:0000256" key="8">
    <source>
        <dbReference type="ARBA" id="ARBA00023136"/>
    </source>
</evidence>
<keyword evidence="12" id="KW-1185">Reference proteome</keyword>
<feature type="transmembrane region" description="Helical" evidence="9">
    <location>
        <begin position="32"/>
        <end position="49"/>
    </location>
</feature>
<dbReference type="EMBL" id="LT934112">
    <property type="protein sequence ID" value="VAH21373.1"/>
    <property type="molecule type" value="Genomic_DNA"/>
</dbReference>
<dbReference type="InterPro" id="IPR013525">
    <property type="entry name" value="ABC2_TM"/>
</dbReference>
<dbReference type="InterPro" id="IPR026082">
    <property type="entry name" value="ABCA"/>
</dbReference>
<proteinExistence type="inferred from homology"/>
<dbReference type="Gene3D" id="3.40.50.300">
    <property type="entry name" value="P-loop containing nucleotide triphosphate hydrolases"/>
    <property type="match status" value="1"/>
</dbReference>
<dbReference type="Pfam" id="PF12698">
    <property type="entry name" value="ABC2_membrane_3"/>
    <property type="match status" value="1"/>
</dbReference>
<evidence type="ECO:0000259" key="10">
    <source>
        <dbReference type="PROSITE" id="PS50893"/>
    </source>
</evidence>
<feature type="transmembrane region" description="Helical" evidence="9">
    <location>
        <begin position="268"/>
        <end position="293"/>
    </location>
</feature>
<evidence type="ECO:0000313" key="12">
    <source>
        <dbReference type="Proteomes" id="UP000324705"/>
    </source>
</evidence>
<protein>
    <recommendedName>
        <fullName evidence="10">ABC transporter domain-containing protein</fullName>
    </recommendedName>
</protein>
<dbReference type="InterPro" id="IPR055357">
    <property type="entry name" value="LRR_At1g61320_AtMIF1"/>
</dbReference>
<dbReference type="AlphaFoldDB" id="A0A9R0R308"/>
<comment type="similarity">
    <text evidence="2">Belongs to the ABC transporter superfamily. ABCA family. CPR flippase (TC 3.A.1.211) subfamily.</text>
</comment>
<dbReference type="InterPro" id="IPR003593">
    <property type="entry name" value="AAA+_ATPase"/>
</dbReference>
<dbReference type="GO" id="GO:0016020">
    <property type="term" value="C:membrane"/>
    <property type="evidence" value="ECO:0007669"/>
    <property type="project" value="UniProtKB-SubCell"/>
</dbReference>
<reference evidence="11 12" key="1">
    <citation type="submission" date="2017-09" db="EMBL/GenBank/DDBJ databases">
        <authorList>
            <consortium name="International Durum Wheat Genome Sequencing Consortium (IDWGSC)"/>
            <person name="Milanesi L."/>
        </authorList>
    </citation>
    <scope>NUCLEOTIDE SEQUENCE [LARGE SCALE GENOMIC DNA]</scope>
    <source>
        <strain evidence="12">cv. Svevo</strain>
    </source>
</reference>
<dbReference type="Pfam" id="PF00005">
    <property type="entry name" value="ABC_tran"/>
    <property type="match status" value="1"/>
</dbReference>
<feature type="domain" description="ABC transporter" evidence="10">
    <location>
        <begin position="516"/>
        <end position="761"/>
    </location>
</feature>
<evidence type="ECO:0000256" key="3">
    <source>
        <dbReference type="ARBA" id="ARBA00022448"/>
    </source>
</evidence>
<evidence type="ECO:0000256" key="7">
    <source>
        <dbReference type="ARBA" id="ARBA00022989"/>
    </source>
</evidence>
<evidence type="ECO:0000256" key="2">
    <source>
        <dbReference type="ARBA" id="ARBA00008526"/>
    </source>
</evidence>
<evidence type="ECO:0000256" key="6">
    <source>
        <dbReference type="ARBA" id="ARBA00022840"/>
    </source>
</evidence>
<dbReference type="InterPro" id="IPR017871">
    <property type="entry name" value="ABC_transporter-like_CS"/>
</dbReference>